<evidence type="ECO:0000259" key="1">
    <source>
        <dbReference type="PROSITE" id="PS51471"/>
    </source>
</evidence>
<protein>
    <submittedName>
        <fullName evidence="2">ALKBH8 protein</fullName>
    </submittedName>
</protein>
<organism evidence="2 3">
    <name type="scientific">Symbiodinium natans</name>
    <dbReference type="NCBI Taxonomy" id="878477"/>
    <lineage>
        <taxon>Eukaryota</taxon>
        <taxon>Sar</taxon>
        <taxon>Alveolata</taxon>
        <taxon>Dinophyceae</taxon>
        <taxon>Suessiales</taxon>
        <taxon>Symbiodiniaceae</taxon>
        <taxon>Symbiodinium</taxon>
    </lineage>
</organism>
<dbReference type="PROSITE" id="PS51471">
    <property type="entry name" value="FE2OG_OXY"/>
    <property type="match status" value="1"/>
</dbReference>
<dbReference type="EMBL" id="CAJNDS010002148">
    <property type="protein sequence ID" value="CAE7351528.1"/>
    <property type="molecule type" value="Genomic_DNA"/>
</dbReference>
<dbReference type="OrthoDB" id="416580at2759"/>
<dbReference type="SUPFAM" id="SSF51197">
    <property type="entry name" value="Clavaminate synthase-like"/>
    <property type="match status" value="1"/>
</dbReference>
<keyword evidence="3" id="KW-1185">Reference proteome</keyword>
<dbReference type="InterPro" id="IPR037151">
    <property type="entry name" value="AlkB-like_sf"/>
</dbReference>
<name>A0A812PHN4_9DINO</name>
<dbReference type="GO" id="GO:0016491">
    <property type="term" value="F:oxidoreductase activity"/>
    <property type="evidence" value="ECO:0007669"/>
    <property type="project" value="TreeGrafter"/>
</dbReference>
<dbReference type="InterPro" id="IPR032857">
    <property type="entry name" value="ALKBH4"/>
</dbReference>
<dbReference type="GO" id="GO:0032451">
    <property type="term" value="F:demethylase activity"/>
    <property type="evidence" value="ECO:0007669"/>
    <property type="project" value="TreeGrafter"/>
</dbReference>
<reference evidence="2" key="1">
    <citation type="submission" date="2021-02" db="EMBL/GenBank/DDBJ databases">
        <authorList>
            <person name="Dougan E. K."/>
            <person name="Rhodes N."/>
            <person name="Thang M."/>
            <person name="Chan C."/>
        </authorList>
    </citation>
    <scope>NUCLEOTIDE SEQUENCE</scope>
</reference>
<dbReference type="PANTHER" id="PTHR12463:SF1">
    <property type="entry name" value="2-OXOGLUTARATE AND FE-DEPENDENT OXYGENASE FAMILY PROTEIN"/>
    <property type="match status" value="1"/>
</dbReference>
<dbReference type="Proteomes" id="UP000604046">
    <property type="component" value="Unassembled WGS sequence"/>
</dbReference>
<dbReference type="Pfam" id="PF13532">
    <property type="entry name" value="2OG-FeII_Oxy_2"/>
    <property type="match status" value="1"/>
</dbReference>
<comment type="caution">
    <text evidence="2">The sequence shown here is derived from an EMBL/GenBank/DDBJ whole genome shotgun (WGS) entry which is preliminary data.</text>
</comment>
<sequence length="347" mass="38259">MGGFTKIRAEQGEKQKALEERDMAVFQEVLPEAVSKANAAEDAVEKAVITSEMISAGGDDLDEVRQAVQEAQKAMGEARIFLNAKQASARRHLERAGAPQKNEELGEPKQQGNVIAFGIPQVRALKADPKLTATSCGYVAEEYTLSSASVDSFIPGLVYLPGFLTVAEEQELLAAIEAATWDGDNKSRRTQQYGYGFHWRHRHSNALVKLEPPRDAMPACSEAILERLVRDGHLASSAFDQCIVNDYTGGQGIKAHRDREFFGEAVVGFSLRDRAIMDFRCIRSGEVRAVLLEPRSVLILTKDARWSWQHAITPAPTLLWRGSTLPRGHRTSLTFRSIADWGVVAEA</sequence>
<evidence type="ECO:0000313" key="2">
    <source>
        <dbReference type="EMBL" id="CAE7351528.1"/>
    </source>
</evidence>
<dbReference type="AlphaFoldDB" id="A0A812PHN4"/>
<dbReference type="Gene3D" id="2.60.120.590">
    <property type="entry name" value="Alpha-ketoglutarate-dependent dioxygenase AlkB-like"/>
    <property type="match status" value="1"/>
</dbReference>
<accession>A0A812PHN4</accession>
<proteinExistence type="predicted"/>
<dbReference type="InterPro" id="IPR005123">
    <property type="entry name" value="Oxoglu/Fe-dep_dioxygenase_dom"/>
</dbReference>
<evidence type="ECO:0000313" key="3">
    <source>
        <dbReference type="Proteomes" id="UP000604046"/>
    </source>
</evidence>
<gene>
    <name evidence="2" type="primary">ALKBH8</name>
    <name evidence="2" type="ORF">SNAT2548_LOCUS18541</name>
</gene>
<dbReference type="InterPro" id="IPR027450">
    <property type="entry name" value="AlkB-like"/>
</dbReference>
<dbReference type="GO" id="GO:0070988">
    <property type="term" value="P:demethylation"/>
    <property type="evidence" value="ECO:0007669"/>
    <property type="project" value="InterPro"/>
</dbReference>
<dbReference type="PANTHER" id="PTHR12463">
    <property type="entry name" value="OXYGENASE-RELATED"/>
    <property type="match status" value="1"/>
</dbReference>
<feature type="domain" description="Fe2OG dioxygenase" evidence="1">
    <location>
        <begin position="238"/>
        <end position="339"/>
    </location>
</feature>